<dbReference type="GO" id="GO:0016020">
    <property type="term" value="C:membrane"/>
    <property type="evidence" value="ECO:0007669"/>
    <property type="project" value="UniProtKB-SubCell"/>
</dbReference>
<feature type="binding site" description="axial binding residue" evidence="10">
    <location>
        <position position="455"/>
    </location>
    <ligand>
        <name>heme</name>
        <dbReference type="ChEBI" id="CHEBI:30413"/>
    </ligand>
    <ligandPart>
        <name>Fe</name>
        <dbReference type="ChEBI" id="CHEBI:18248"/>
    </ligandPart>
</feature>
<dbReference type="PROSITE" id="PS00086">
    <property type="entry name" value="CYTOCHROME_P450"/>
    <property type="match status" value="1"/>
</dbReference>
<dbReference type="PANTHER" id="PTHR24286">
    <property type="entry name" value="CYTOCHROME P450 26"/>
    <property type="match status" value="1"/>
</dbReference>
<evidence type="ECO:0000256" key="4">
    <source>
        <dbReference type="ARBA" id="ARBA00022692"/>
    </source>
</evidence>
<sequence>MSTTTTTIPHLPPSKRNTITNYCCCHINPMSISIIVVVTLVSLFLLLKLYKKKLGNKNLPKGSLGYPLIGETFSFLQAQKKDQGPEWINDRVKKYGPVFKTSLMGAPTVVIVGQAGNKFILGSDENVLVAKQPKTLSTVAGKHNIFELTGSRYQLIKGALSSFMKPTILQSNVKHMDNLITTLFLKSTKKTNIIPTVDFMKRVTFNIASAVLFGIQNEVLIDEFCHDFTIAFKAIWSLPVNLPGLAYWHGMRARSRIIDRLMPIIRKKSEELREGRSSPSSDVLSSLIDVKMQHEDVISEEMIVDNFITMMIAGHDTSAILMSLMVWKMSKDPKIHRNIFEEQMDIQRDIERREDQNLTWSDIQKMKYTWRVAQELMRIIPPVFGSFRKVVNDTTFGGFDIPKGWQVFWSAYNTHMDSDVFTNPAEFDPSRFETNLLKPIPPYTYIPFGGGQHSCIGNEFARVETLITMYKLVTMFEWSLIYPDEVITRQPMPYPSMGLPIKVKSRSSATAID</sequence>
<keyword evidence="6 12" id="KW-1133">Transmembrane helix</keyword>
<keyword evidence="7 11" id="KW-0560">Oxidoreductase</keyword>
<dbReference type="GO" id="GO:0016705">
    <property type="term" value="F:oxidoreductase activity, acting on paired donors, with incorporation or reduction of molecular oxygen"/>
    <property type="evidence" value="ECO:0007669"/>
    <property type="project" value="InterPro"/>
</dbReference>
<comment type="caution">
    <text evidence="13">The sequence shown here is derived from an EMBL/GenBank/DDBJ whole genome shotgun (WGS) entry which is preliminary data.</text>
</comment>
<dbReference type="GO" id="GO:0005506">
    <property type="term" value="F:iron ion binding"/>
    <property type="evidence" value="ECO:0007669"/>
    <property type="project" value="InterPro"/>
</dbReference>
<keyword evidence="11" id="KW-0503">Monooxygenase</keyword>
<dbReference type="GO" id="GO:0016125">
    <property type="term" value="P:sterol metabolic process"/>
    <property type="evidence" value="ECO:0007669"/>
    <property type="project" value="TreeGrafter"/>
</dbReference>
<evidence type="ECO:0000256" key="1">
    <source>
        <dbReference type="ARBA" id="ARBA00001971"/>
    </source>
</evidence>
<organism evidence="13 14">
    <name type="scientific">Tagetes erecta</name>
    <name type="common">African marigold</name>
    <dbReference type="NCBI Taxonomy" id="13708"/>
    <lineage>
        <taxon>Eukaryota</taxon>
        <taxon>Viridiplantae</taxon>
        <taxon>Streptophyta</taxon>
        <taxon>Embryophyta</taxon>
        <taxon>Tracheophyta</taxon>
        <taxon>Spermatophyta</taxon>
        <taxon>Magnoliopsida</taxon>
        <taxon>eudicotyledons</taxon>
        <taxon>Gunneridae</taxon>
        <taxon>Pentapetalae</taxon>
        <taxon>asterids</taxon>
        <taxon>campanulids</taxon>
        <taxon>Asterales</taxon>
        <taxon>Asteraceae</taxon>
        <taxon>Asteroideae</taxon>
        <taxon>Heliantheae alliance</taxon>
        <taxon>Tageteae</taxon>
        <taxon>Tagetes</taxon>
    </lineage>
</organism>
<comment type="cofactor">
    <cofactor evidence="1 10">
        <name>heme</name>
        <dbReference type="ChEBI" id="CHEBI:30413"/>
    </cofactor>
</comment>
<keyword evidence="5 10" id="KW-0479">Metal-binding</keyword>
<keyword evidence="14" id="KW-1185">Reference proteome</keyword>
<evidence type="ECO:0000256" key="6">
    <source>
        <dbReference type="ARBA" id="ARBA00022989"/>
    </source>
</evidence>
<dbReference type="SUPFAM" id="SSF48264">
    <property type="entry name" value="Cytochrome P450"/>
    <property type="match status" value="1"/>
</dbReference>
<dbReference type="PRINTS" id="PR00463">
    <property type="entry name" value="EP450I"/>
</dbReference>
<evidence type="ECO:0008006" key="15">
    <source>
        <dbReference type="Google" id="ProtNLM"/>
    </source>
</evidence>
<dbReference type="GO" id="GO:0020037">
    <property type="term" value="F:heme binding"/>
    <property type="evidence" value="ECO:0007669"/>
    <property type="project" value="InterPro"/>
</dbReference>
<evidence type="ECO:0000313" key="14">
    <source>
        <dbReference type="Proteomes" id="UP001229421"/>
    </source>
</evidence>
<dbReference type="InterPro" id="IPR036396">
    <property type="entry name" value="Cyt_P450_sf"/>
</dbReference>
<dbReference type="Pfam" id="PF00067">
    <property type="entry name" value="p450"/>
    <property type="match status" value="1"/>
</dbReference>
<dbReference type="FunFam" id="1.10.630.10:FF:000022">
    <property type="entry name" value="Taxadiene 5-alpha hydroxylase"/>
    <property type="match status" value="1"/>
</dbReference>
<reference evidence="13" key="1">
    <citation type="journal article" date="2023" name="bioRxiv">
        <title>Improved chromosome-level genome assembly for marigold (Tagetes erecta).</title>
        <authorList>
            <person name="Jiang F."/>
            <person name="Yuan L."/>
            <person name="Wang S."/>
            <person name="Wang H."/>
            <person name="Xu D."/>
            <person name="Wang A."/>
            <person name="Fan W."/>
        </authorList>
    </citation>
    <scope>NUCLEOTIDE SEQUENCE</scope>
    <source>
        <strain evidence="13">WSJ</strain>
        <tissue evidence="13">Leaf</tissue>
    </source>
</reference>
<evidence type="ECO:0000313" key="13">
    <source>
        <dbReference type="EMBL" id="KAK1426882.1"/>
    </source>
</evidence>
<keyword evidence="10 11" id="KW-0349">Heme</keyword>
<dbReference type="Proteomes" id="UP001229421">
    <property type="component" value="Unassembled WGS sequence"/>
</dbReference>
<dbReference type="InterPro" id="IPR017972">
    <property type="entry name" value="Cyt_P450_CS"/>
</dbReference>
<evidence type="ECO:0000256" key="8">
    <source>
        <dbReference type="ARBA" id="ARBA00023004"/>
    </source>
</evidence>
<evidence type="ECO:0000256" key="9">
    <source>
        <dbReference type="ARBA" id="ARBA00023136"/>
    </source>
</evidence>
<comment type="subcellular location">
    <subcellularLocation>
        <location evidence="2">Membrane</location>
        <topology evidence="2">Single-pass membrane protein</topology>
    </subcellularLocation>
</comment>
<evidence type="ECO:0000256" key="7">
    <source>
        <dbReference type="ARBA" id="ARBA00023002"/>
    </source>
</evidence>
<keyword evidence="4 12" id="KW-0812">Transmembrane</keyword>
<accession>A0AAD8KV53</accession>
<dbReference type="Gene3D" id="1.10.630.10">
    <property type="entry name" value="Cytochrome P450"/>
    <property type="match status" value="1"/>
</dbReference>
<dbReference type="EMBL" id="JAUHHV010000004">
    <property type="protein sequence ID" value="KAK1426882.1"/>
    <property type="molecule type" value="Genomic_DNA"/>
</dbReference>
<dbReference type="PANTHER" id="PTHR24286:SF256">
    <property type="entry name" value="CYTOCHROME P450 FAMILY PROTEIN"/>
    <property type="match status" value="1"/>
</dbReference>
<evidence type="ECO:0000256" key="5">
    <source>
        <dbReference type="ARBA" id="ARBA00022723"/>
    </source>
</evidence>
<dbReference type="PRINTS" id="PR00385">
    <property type="entry name" value="P450"/>
</dbReference>
<keyword evidence="8 10" id="KW-0408">Iron</keyword>
<dbReference type="CDD" id="cd11043">
    <property type="entry name" value="CYP90-like"/>
    <property type="match status" value="1"/>
</dbReference>
<evidence type="ECO:0000256" key="11">
    <source>
        <dbReference type="RuleBase" id="RU000461"/>
    </source>
</evidence>
<name>A0AAD8KV53_TARER</name>
<keyword evidence="9 12" id="KW-0472">Membrane</keyword>
<gene>
    <name evidence="13" type="ORF">QVD17_15562</name>
</gene>
<protein>
    <recommendedName>
        <fullName evidence="15">Cytochrome P450</fullName>
    </recommendedName>
</protein>
<dbReference type="InterPro" id="IPR002401">
    <property type="entry name" value="Cyt_P450_E_grp-I"/>
</dbReference>
<evidence type="ECO:0000256" key="12">
    <source>
        <dbReference type="SAM" id="Phobius"/>
    </source>
</evidence>
<evidence type="ECO:0000256" key="2">
    <source>
        <dbReference type="ARBA" id="ARBA00004167"/>
    </source>
</evidence>
<dbReference type="AlphaFoldDB" id="A0AAD8KV53"/>
<comment type="similarity">
    <text evidence="3 11">Belongs to the cytochrome P450 family.</text>
</comment>
<dbReference type="GO" id="GO:0004497">
    <property type="term" value="F:monooxygenase activity"/>
    <property type="evidence" value="ECO:0007669"/>
    <property type="project" value="UniProtKB-KW"/>
</dbReference>
<evidence type="ECO:0000256" key="10">
    <source>
        <dbReference type="PIRSR" id="PIRSR602401-1"/>
    </source>
</evidence>
<feature type="transmembrane region" description="Helical" evidence="12">
    <location>
        <begin position="30"/>
        <end position="50"/>
    </location>
</feature>
<proteinExistence type="inferred from homology"/>
<evidence type="ECO:0000256" key="3">
    <source>
        <dbReference type="ARBA" id="ARBA00010617"/>
    </source>
</evidence>
<dbReference type="InterPro" id="IPR001128">
    <property type="entry name" value="Cyt_P450"/>
</dbReference>